<feature type="transmembrane region" description="Helical" evidence="19">
    <location>
        <begin position="182"/>
        <end position="211"/>
    </location>
</feature>
<dbReference type="GeneID" id="26892718"/>
<evidence type="ECO:0000256" key="11">
    <source>
        <dbReference type="ARBA" id="ARBA00022982"/>
    </source>
</evidence>
<evidence type="ECO:0000256" key="5">
    <source>
        <dbReference type="ARBA" id="ARBA00015946"/>
    </source>
</evidence>
<evidence type="ECO:0000256" key="14">
    <source>
        <dbReference type="ARBA" id="ARBA00023128"/>
    </source>
</evidence>
<dbReference type="InterPro" id="IPR023615">
    <property type="entry name" value="Cyt_c_Oxase_su1_BS"/>
</dbReference>
<evidence type="ECO:0000259" key="20">
    <source>
        <dbReference type="PROSITE" id="PS50855"/>
    </source>
</evidence>
<accession>A0A0Y0BQ68</accession>
<dbReference type="InterPro" id="IPR036257">
    <property type="entry name" value="Cyt_c_oxidase_su2_TM_sf"/>
</dbReference>
<dbReference type="PROSITE" id="PS50855">
    <property type="entry name" value="COX1"/>
    <property type="match status" value="1"/>
</dbReference>
<dbReference type="InterPro" id="IPR001505">
    <property type="entry name" value="Copper_CuA"/>
</dbReference>
<comment type="cofactor">
    <cofactor evidence="1">
        <name>Cu cation</name>
        <dbReference type="ChEBI" id="CHEBI:23378"/>
    </cofactor>
</comment>
<dbReference type="GO" id="GO:0006123">
    <property type="term" value="P:mitochondrial electron transport, cytochrome c to oxygen"/>
    <property type="evidence" value="ECO:0007669"/>
    <property type="project" value="UniProtKB-ARBA"/>
</dbReference>
<feature type="transmembrane region" description="Helical" evidence="19">
    <location>
        <begin position="231"/>
        <end position="255"/>
    </location>
</feature>
<dbReference type="Gene3D" id="1.20.210.10">
    <property type="entry name" value="Cytochrome c oxidase-like, subunit I domain"/>
    <property type="match status" value="1"/>
</dbReference>
<feature type="domain" description="Cytochrome oxidase subunit II transmembrane region profile" evidence="22">
    <location>
        <begin position="707"/>
        <end position="803"/>
    </location>
</feature>
<evidence type="ECO:0000256" key="2">
    <source>
        <dbReference type="ARBA" id="ARBA00004448"/>
    </source>
</evidence>
<dbReference type="InterPro" id="IPR023616">
    <property type="entry name" value="Cyt_c_oxase-like_su1_dom"/>
</dbReference>
<feature type="coiled-coil region" evidence="18">
    <location>
        <begin position="530"/>
        <end position="557"/>
    </location>
</feature>
<dbReference type="PROSITE" id="PS00078">
    <property type="entry name" value="COX2"/>
    <property type="match status" value="1"/>
</dbReference>
<geneLocation type="mitochondrion" evidence="23"/>
<dbReference type="Pfam" id="PF00115">
    <property type="entry name" value="COX1"/>
    <property type="match status" value="1"/>
</dbReference>
<dbReference type="SUPFAM" id="SSF49503">
    <property type="entry name" value="Cupredoxins"/>
    <property type="match status" value="1"/>
</dbReference>
<evidence type="ECO:0000256" key="1">
    <source>
        <dbReference type="ARBA" id="ARBA00001935"/>
    </source>
</evidence>
<protein>
    <recommendedName>
        <fullName evidence="5">Cytochrome c oxidase subunit 2</fullName>
        <ecNumber evidence="4">7.1.1.9</ecNumber>
    </recommendedName>
    <alternativeName>
        <fullName evidence="16">Cytochrome c oxidase polypeptide II</fullName>
    </alternativeName>
</protein>
<keyword evidence="15 19" id="KW-0472">Membrane</keyword>
<comment type="similarity">
    <text evidence="3">Belongs to the cytochrome c oxidase subunit 2 family.</text>
</comment>
<sequence>MWFERWFLSSNAKDIGVLYLIYALFAGLIGTAFSVLIRLELSGPGVQYIADNQLYNSIITAHAIIMIFFMRMPALIGGFGNFLLPLGLGGPDMGFPRLNNISYLLLIPSIVLFLFAGGIENGVGTGWTLYPPLSGIQSHSGPSVDLAIFGLHLSGISSLLGAMNFMTTTFNMRSPGIRLHKLILFAWAVVITAVLLLLSLPVLAGGITMVLTDRNFNTSFFEVAGGGDPILYQHLFWFFGHPEVYILIIPGFGIISTTISANSNKSVFGYLGMVYAMCSIGILGFVVWSHHMYTVGLDVDTRAYFTAATLIIAVPTGIKIFSWLATCYGGSLHFIPSLLFALGFVFMFTIGGLSGVVLANASLDIAFHDTYYVVAVDGLKIVSISRQSAGNQNNFIMSRILRDYTKEAIYLWLRYSPVFKRNLTFFPQHFLGLQGMPRRISDYPDAFTGWNFISSIGSLISVAATVLFLHIVYLQLVKGKAIFGYPWAVPQLFSDYLRILKDKCAPGLEWALSNPPKPHAFTSLPLQSSITDTEKLLDQLEEKADTEESISRTAESNDNDPVKIREQADSKIQDLNELKSKITQSIEKSTESNEVKEGQETNAGELYDKAVSNVKNVTNEALDYTDAADPDLYFSAGLFFSTTSRLGLSVIYILFSLYSNKNSRYLLQSYYNINKNTIYKYAGLLLVVCFLATLIYSFGFSVTSCDAPRAWGLYFQDSASPQMEALIELHDNIMYYLVAILFSVGWIQGAIIKNFDSAKSPISNKYLNHGTLIELIWTITPALILVLIAFPSFKLLYLMDEVTDPSLSVLAEGHQWYWSYEYPDFLNSDGDFVEFDSYLVPESDLEEGALRMLEVDNRVILPEITHTRFILTAADVIHSFAIPALGVKCDAYPGRLNQFSVLINRLGTFYGQCSEICGILHSSMPIVVESVSLEKFLSWLQEQ</sequence>
<dbReference type="InterPro" id="IPR034210">
    <property type="entry name" value="CcO_II_C"/>
</dbReference>
<dbReference type="PROSITE" id="PS50857">
    <property type="entry name" value="COX2_CUA"/>
    <property type="match status" value="1"/>
</dbReference>
<dbReference type="Pfam" id="PF02790">
    <property type="entry name" value="COX2_TM"/>
    <property type="match status" value="1"/>
</dbReference>
<feature type="transmembrane region" description="Helical" evidence="19">
    <location>
        <begin position="772"/>
        <end position="790"/>
    </location>
</feature>
<dbReference type="EC" id="7.1.1.9" evidence="4"/>
<dbReference type="PROSITE" id="PS00077">
    <property type="entry name" value="COX1_CUB"/>
    <property type="match status" value="1"/>
</dbReference>
<keyword evidence="11" id="KW-0249">Electron transport</keyword>
<evidence type="ECO:0000259" key="22">
    <source>
        <dbReference type="PROSITE" id="PS50999"/>
    </source>
</evidence>
<feature type="transmembrane region" description="Helical" evidence="19">
    <location>
        <begin position="267"/>
        <end position="291"/>
    </location>
</feature>
<keyword evidence="7" id="KW-0679">Respiratory chain</keyword>
<dbReference type="GO" id="GO:0005743">
    <property type="term" value="C:mitochondrial inner membrane"/>
    <property type="evidence" value="ECO:0007669"/>
    <property type="project" value="UniProtKB-SubCell"/>
</dbReference>
<comment type="catalytic activity">
    <reaction evidence="17">
        <text>4 Fe(II)-[cytochrome c] + O2 + 8 H(+)(in) = 4 Fe(III)-[cytochrome c] + 2 H2O + 4 H(+)(out)</text>
        <dbReference type="Rhea" id="RHEA:11436"/>
        <dbReference type="Rhea" id="RHEA-COMP:10350"/>
        <dbReference type="Rhea" id="RHEA-COMP:14399"/>
        <dbReference type="ChEBI" id="CHEBI:15377"/>
        <dbReference type="ChEBI" id="CHEBI:15378"/>
        <dbReference type="ChEBI" id="CHEBI:15379"/>
        <dbReference type="ChEBI" id="CHEBI:29033"/>
        <dbReference type="ChEBI" id="CHEBI:29034"/>
        <dbReference type="EC" id="7.1.1.9"/>
    </reaction>
    <physiologicalReaction direction="left-to-right" evidence="17">
        <dbReference type="Rhea" id="RHEA:11437"/>
    </physiologicalReaction>
</comment>
<gene>
    <name evidence="23" type="primary">cox1</name>
</gene>
<dbReference type="InterPro" id="IPR008972">
    <property type="entry name" value="Cupredoxin"/>
</dbReference>
<evidence type="ECO:0000256" key="9">
    <source>
        <dbReference type="ARBA" id="ARBA00022723"/>
    </source>
</evidence>
<evidence type="ECO:0000313" key="23">
    <source>
        <dbReference type="EMBL" id="AMB20885.1"/>
    </source>
</evidence>
<dbReference type="Gene3D" id="2.60.40.420">
    <property type="entry name" value="Cupredoxins - blue copper proteins"/>
    <property type="match status" value="1"/>
</dbReference>
<evidence type="ECO:0000256" key="13">
    <source>
        <dbReference type="ARBA" id="ARBA00023008"/>
    </source>
</evidence>
<dbReference type="SUPFAM" id="SSF81442">
    <property type="entry name" value="Cytochrome c oxidase subunit I-like"/>
    <property type="match status" value="1"/>
</dbReference>
<dbReference type="InterPro" id="IPR033944">
    <property type="entry name" value="Cyt_c_oxase_su1_dom"/>
</dbReference>
<dbReference type="EMBL" id="KT946597">
    <property type="protein sequence ID" value="AMB20885.1"/>
    <property type="molecule type" value="Genomic_DNA"/>
</dbReference>
<keyword evidence="13" id="KW-0186">Copper</keyword>
<dbReference type="Pfam" id="PF00116">
    <property type="entry name" value="COX2"/>
    <property type="match status" value="1"/>
</dbReference>
<evidence type="ECO:0000256" key="8">
    <source>
        <dbReference type="ARBA" id="ARBA00022692"/>
    </source>
</evidence>
<dbReference type="SUPFAM" id="SSF81464">
    <property type="entry name" value="Cytochrome c oxidase subunit II-like, transmembrane region"/>
    <property type="match status" value="1"/>
</dbReference>
<evidence type="ECO:0000256" key="6">
    <source>
        <dbReference type="ARBA" id="ARBA00022448"/>
    </source>
</evidence>
<keyword evidence="8 19" id="KW-0812">Transmembrane</keyword>
<dbReference type="FunFam" id="1.10.287.90:FF:000004">
    <property type="entry name" value="Cytochrome c oxidase subunit 2"/>
    <property type="match status" value="1"/>
</dbReference>
<dbReference type="InterPro" id="IPR036927">
    <property type="entry name" value="Cyt_c_oxase-like_su1_sf"/>
</dbReference>
<evidence type="ECO:0000259" key="21">
    <source>
        <dbReference type="PROSITE" id="PS50857"/>
    </source>
</evidence>
<feature type="transmembrane region" description="Helical" evidence="19">
    <location>
        <begin position="303"/>
        <end position="326"/>
    </location>
</feature>
<evidence type="ECO:0000256" key="4">
    <source>
        <dbReference type="ARBA" id="ARBA00012949"/>
    </source>
</evidence>
<dbReference type="CDD" id="cd01663">
    <property type="entry name" value="Cyt_c_Oxidase_I"/>
    <property type="match status" value="1"/>
</dbReference>
<feature type="transmembrane region" description="Helical" evidence="19">
    <location>
        <begin position="678"/>
        <end position="699"/>
    </location>
</feature>
<evidence type="ECO:0000256" key="19">
    <source>
        <dbReference type="SAM" id="Phobius"/>
    </source>
</evidence>
<evidence type="ECO:0000256" key="17">
    <source>
        <dbReference type="ARBA" id="ARBA00049512"/>
    </source>
</evidence>
<organism evidence="23">
    <name type="scientific">Peyronellaea pinodes</name>
    <name type="common">Pea foot rot fungus</name>
    <name type="synonym">Mycosphaerella pinodes</name>
    <dbReference type="NCBI Taxonomy" id="749589"/>
    <lineage>
        <taxon>Eukaryota</taxon>
        <taxon>Fungi</taxon>
        <taxon>Dikarya</taxon>
        <taxon>Ascomycota</taxon>
        <taxon>Pezizomycotina</taxon>
        <taxon>Dothideomycetes</taxon>
        <taxon>Pleosporomycetidae</taxon>
        <taxon>Pleosporales</taxon>
        <taxon>Pleosporineae</taxon>
        <taxon>Didymellaceae</taxon>
        <taxon>Didymella</taxon>
    </lineage>
</organism>
<feature type="domain" description="Cytochrome oxidase subunit I profile" evidence="20">
    <location>
        <begin position="1"/>
        <end position="528"/>
    </location>
</feature>
<evidence type="ECO:0000256" key="16">
    <source>
        <dbReference type="ARBA" id="ARBA00031389"/>
    </source>
</evidence>
<feature type="domain" description="Cytochrome oxidase subunit II copper A binding" evidence="21">
    <location>
        <begin position="804"/>
        <end position="942"/>
    </location>
</feature>
<dbReference type="InterPro" id="IPR002429">
    <property type="entry name" value="CcO_II-like_C"/>
</dbReference>
<evidence type="ECO:0000256" key="12">
    <source>
        <dbReference type="ARBA" id="ARBA00022989"/>
    </source>
</evidence>
<name>A0A0Y0BQ68_PEYPI</name>
<feature type="transmembrane region" description="Helical" evidence="19">
    <location>
        <begin position="16"/>
        <end position="39"/>
    </location>
</feature>
<dbReference type="InterPro" id="IPR011759">
    <property type="entry name" value="Cyt_c_oxidase_su2_TM_dom"/>
</dbReference>
<evidence type="ECO:0000256" key="3">
    <source>
        <dbReference type="ARBA" id="ARBA00007866"/>
    </source>
</evidence>
<keyword evidence="6" id="KW-0813">Transport</keyword>
<keyword evidence="9" id="KW-0479">Metal-binding</keyword>
<dbReference type="GO" id="GO:0015990">
    <property type="term" value="P:electron transport coupled proton transport"/>
    <property type="evidence" value="ECO:0007669"/>
    <property type="project" value="TreeGrafter"/>
</dbReference>
<evidence type="ECO:0000256" key="10">
    <source>
        <dbReference type="ARBA" id="ARBA00022967"/>
    </source>
</evidence>
<dbReference type="PANTHER" id="PTHR10422">
    <property type="entry name" value="CYTOCHROME C OXIDASE SUBUNIT 1"/>
    <property type="match status" value="1"/>
</dbReference>
<dbReference type="FunFam" id="2.60.40.420:FF:000001">
    <property type="entry name" value="Cytochrome c oxidase subunit 2"/>
    <property type="match status" value="1"/>
</dbReference>
<evidence type="ECO:0000256" key="7">
    <source>
        <dbReference type="ARBA" id="ARBA00022660"/>
    </source>
</evidence>
<feature type="transmembrane region" description="Helical" evidence="19">
    <location>
        <begin position="59"/>
        <end position="88"/>
    </location>
</feature>
<dbReference type="GO" id="GO:0005507">
    <property type="term" value="F:copper ion binding"/>
    <property type="evidence" value="ECO:0007669"/>
    <property type="project" value="InterPro"/>
</dbReference>
<dbReference type="RefSeq" id="YP_009233080.1">
    <property type="nucleotide sequence ID" value="NC_029396.1"/>
</dbReference>
<feature type="transmembrane region" description="Helical" evidence="19">
    <location>
        <begin position="452"/>
        <end position="474"/>
    </location>
</feature>
<evidence type="ECO:0000256" key="18">
    <source>
        <dbReference type="SAM" id="Coils"/>
    </source>
</evidence>
<dbReference type="PROSITE" id="PS50999">
    <property type="entry name" value="COX2_TM"/>
    <property type="match status" value="1"/>
</dbReference>
<feature type="transmembrane region" description="Helical" evidence="19">
    <location>
        <begin position="338"/>
        <end position="359"/>
    </location>
</feature>
<proteinExistence type="inferred from homology"/>
<keyword evidence="14 23" id="KW-0496">Mitochondrion</keyword>
<dbReference type="GO" id="GO:0020037">
    <property type="term" value="F:heme binding"/>
    <property type="evidence" value="ECO:0007669"/>
    <property type="project" value="InterPro"/>
</dbReference>
<reference evidence="23" key="1">
    <citation type="submission" date="2015-10" db="EMBL/GenBank/DDBJ databases">
        <authorList>
            <person name="Gilbert D.G."/>
        </authorList>
    </citation>
    <scope>NUCLEOTIDE SEQUENCE</scope>
    <source>
        <strain evidence="23">165/T</strain>
    </source>
</reference>
<keyword evidence="10" id="KW-1278">Translocase</keyword>
<feature type="transmembrane region" description="Helical" evidence="19">
    <location>
        <begin position="100"/>
        <end position="119"/>
    </location>
</feature>
<keyword evidence="12 19" id="KW-1133">Transmembrane helix</keyword>
<evidence type="ECO:0000256" key="15">
    <source>
        <dbReference type="ARBA" id="ARBA00023136"/>
    </source>
</evidence>
<keyword evidence="18" id="KW-0175">Coiled coil</keyword>
<dbReference type="PANTHER" id="PTHR10422:SF18">
    <property type="entry name" value="CYTOCHROME C OXIDASE SUBUNIT 1"/>
    <property type="match status" value="1"/>
</dbReference>
<dbReference type="Gene3D" id="1.10.287.90">
    <property type="match status" value="1"/>
</dbReference>
<dbReference type="InterPro" id="IPR000883">
    <property type="entry name" value="Cyt_C_Oxase_1"/>
</dbReference>
<dbReference type="AlphaFoldDB" id="A0A0Y0BQ68"/>
<dbReference type="PRINTS" id="PR01165">
    <property type="entry name" value="CYCOXIDASEI"/>
</dbReference>
<feature type="transmembrane region" description="Helical" evidence="19">
    <location>
        <begin position="733"/>
        <end position="752"/>
    </location>
</feature>
<comment type="subcellular location">
    <subcellularLocation>
        <location evidence="2">Mitochondrion inner membrane</location>
        <topology evidence="2">Multi-pass membrane protein</topology>
    </subcellularLocation>
</comment>
<dbReference type="CDD" id="cd13912">
    <property type="entry name" value="CcO_II_C"/>
    <property type="match status" value="1"/>
</dbReference>
<dbReference type="GO" id="GO:0045277">
    <property type="term" value="C:respiratory chain complex IV"/>
    <property type="evidence" value="ECO:0007669"/>
    <property type="project" value="InterPro"/>
</dbReference>
<dbReference type="GO" id="GO:0004129">
    <property type="term" value="F:cytochrome-c oxidase activity"/>
    <property type="evidence" value="ECO:0007669"/>
    <property type="project" value="UniProtKB-EC"/>
</dbReference>